<reference evidence="2 3" key="1">
    <citation type="submission" date="2022-03" db="EMBL/GenBank/DDBJ databases">
        <title>Luteimonas soily sp. nov., a novel bacterium isolated from the soil.</title>
        <authorList>
            <person name="Zhang X."/>
        </authorList>
    </citation>
    <scope>NUCLEOTIDE SEQUENCE [LARGE SCALE GENOMIC DNA]</scope>
    <source>
        <strain evidence="2 3">50</strain>
    </source>
</reference>
<evidence type="ECO:0000313" key="2">
    <source>
        <dbReference type="EMBL" id="MCJ0825709.1"/>
    </source>
</evidence>
<protein>
    <submittedName>
        <fullName evidence="2">Glycosyltransferase</fullName>
        <ecNumber evidence="2">2.4.-.-</ecNumber>
    </submittedName>
</protein>
<dbReference type="RefSeq" id="WP_243320492.1">
    <property type="nucleotide sequence ID" value="NZ_JALGCL010000002.1"/>
</dbReference>
<dbReference type="Pfam" id="PF00535">
    <property type="entry name" value="Glycos_transf_2"/>
    <property type="match status" value="1"/>
</dbReference>
<sequence length="318" mass="34682">MSPPRVTVCVATCNQRGFIAQCLRSVVEQHADADLRLLVGDDASDDGTSQIVAALADEYPGTILPLRRPRRVGAFANMRDLIACADGDFVARMDGDDYWLPGKLQRQLDYLQAHADCAAVYTNAITVDAAGNRIGLFNDVGDARFDLAAMLRRGNFLNNSSVLFRASGRRAWLDVEVPQIDYRAHLWHARHGHLAHLGEPLAAYRVATRGSMVAEMNDRVRALYWEAIQSVPRGAVADADLAAGMADFMRKTAFHALRSGNASLVHEWLPRVMAASPVARWRLLALLASSVARGAAGEAWGRLADAARGGGHAVLYRR</sequence>
<keyword evidence="2" id="KW-0328">Glycosyltransferase</keyword>
<keyword evidence="2" id="KW-0808">Transferase</keyword>
<dbReference type="InterPro" id="IPR029044">
    <property type="entry name" value="Nucleotide-diphossugar_trans"/>
</dbReference>
<dbReference type="Proteomes" id="UP001165423">
    <property type="component" value="Unassembled WGS sequence"/>
</dbReference>
<name>A0ABT0A410_9GAMM</name>
<feature type="domain" description="Glycosyltransferase 2-like" evidence="1">
    <location>
        <begin position="7"/>
        <end position="120"/>
    </location>
</feature>
<organism evidence="2 3">
    <name type="scientific">Cognatiluteimonas sedimenti</name>
    <dbReference type="NCBI Taxonomy" id="2927791"/>
    <lineage>
        <taxon>Bacteria</taxon>
        <taxon>Pseudomonadati</taxon>
        <taxon>Pseudomonadota</taxon>
        <taxon>Gammaproteobacteria</taxon>
        <taxon>Lysobacterales</taxon>
        <taxon>Lysobacteraceae</taxon>
        <taxon>Cognatiluteimonas</taxon>
    </lineage>
</organism>
<dbReference type="PANTHER" id="PTHR22916:SF3">
    <property type="entry name" value="UDP-GLCNAC:BETAGAL BETA-1,3-N-ACETYLGLUCOSAMINYLTRANSFERASE-LIKE PROTEIN 1"/>
    <property type="match status" value="1"/>
</dbReference>
<dbReference type="EMBL" id="JALGCL010000002">
    <property type="protein sequence ID" value="MCJ0825709.1"/>
    <property type="molecule type" value="Genomic_DNA"/>
</dbReference>
<dbReference type="Gene3D" id="3.90.550.10">
    <property type="entry name" value="Spore Coat Polysaccharide Biosynthesis Protein SpsA, Chain A"/>
    <property type="match status" value="1"/>
</dbReference>
<dbReference type="PANTHER" id="PTHR22916">
    <property type="entry name" value="GLYCOSYLTRANSFERASE"/>
    <property type="match status" value="1"/>
</dbReference>
<keyword evidence="3" id="KW-1185">Reference proteome</keyword>
<dbReference type="SUPFAM" id="SSF53448">
    <property type="entry name" value="Nucleotide-diphospho-sugar transferases"/>
    <property type="match status" value="1"/>
</dbReference>
<proteinExistence type="predicted"/>
<accession>A0ABT0A410</accession>
<dbReference type="InterPro" id="IPR001173">
    <property type="entry name" value="Glyco_trans_2-like"/>
</dbReference>
<dbReference type="EC" id="2.4.-.-" evidence="2"/>
<comment type="caution">
    <text evidence="2">The sequence shown here is derived from an EMBL/GenBank/DDBJ whole genome shotgun (WGS) entry which is preliminary data.</text>
</comment>
<gene>
    <name evidence="2" type="ORF">MQC88_07035</name>
</gene>
<evidence type="ECO:0000259" key="1">
    <source>
        <dbReference type="Pfam" id="PF00535"/>
    </source>
</evidence>
<dbReference type="GO" id="GO:0016757">
    <property type="term" value="F:glycosyltransferase activity"/>
    <property type="evidence" value="ECO:0007669"/>
    <property type="project" value="UniProtKB-KW"/>
</dbReference>
<evidence type="ECO:0000313" key="3">
    <source>
        <dbReference type="Proteomes" id="UP001165423"/>
    </source>
</evidence>